<proteinExistence type="inferred from homology"/>
<evidence type="ECO:0000256" key="1">
    <source>
        <dbReference type="ARBA" id="ARBA00010577"/>
    </source>
</evidence>
<feature type="compositionally biased region" description="Low complexity" evidence="5">
    <location>
        <begin position="7"/>
        <end position="31"/>
    </location>
</feature>
<name>A0A916TL32_9HYPH</name>
<organism evidence="6 7">
    <name type="scientific">Roseibium aquae</name>
    <dbReference type="NCBI Taxonomy" id="1323746"/>
    <lineage>
        <taxon>Bacteria</taxon>
        <taxon>Pseudomonadati</taxon>
        <taxon>Pseudomonadota</taxon>
        <taxon>Alphaproteobacteria</taxon>
        <taxon>Hyphomicrobiales</taxon>
        <taxon>Stappiaceae</taxon>
        <taxon>Roseibium</taxon>
    </lineage>
</organism>
<evidence type="ECO:0000256" key="2">
    <source>
        <dbReference type="ARBA" id="ARBA00016013"/>
    </source>
</evidence>
<dbReference type="AlphaFoldDB" id="A0A916TL32"/>
<dbReference type="RefSeq" id="WP_150497009.1">
    <property type="nucleotide sequence ID" value="NZ_BMFA01000008.1"/>
</dbReference>
<evidence type="ECO:0000256" key="5">
    <source>
        <dbReference type="SAM" id="MobiDB-lite"/>
    </source>
</evidence>
<keyword evidence="6" id="KW-0282">Flagellum</keyword>
<dbReference type="InterPro" id="IPR005648">
    <property type="entry name" value="FlgD"/>
</dbReference>
<reference evidence="6" key="1">
    <citation type="journal article" date="2014" name="Int. J. Syst. Evol. Microbiol.">
        <title>Complete genome sequence of Corynebacterium casei LMG S-19264T (=DSM 44701T), isolated from a smear-ripened cheese.</title>
        <authorList>
            <consortium name="US DOE Joint Genome Institute (JGI-PGF)"/>
            <person name="Walter F."/>
            <person name="Albersmeier A."/>
            <person name="Kalinowski J."/>
            <person name="Ruckert C."/>
        </authorList>
    </citation>
    <scope>NUCLEOTIDE SEQUENCE</scope>
    <source>
        <strain evidence="6">CGMCC 1.12426</strain>
    </source>
</reference>
<feature type="region of interest" description="Disordered" evidence="5">
    <location>
        <begin position="1"/>
        <end position="32"/>
    </location>
</feature>
<dbReference type="GO" id="GO:0044781">
    <property type="term" value="P:bacterial-type flagellum organization"/>
    <property type="evidence" value="ECO:0007669"/>
    <property type="project" value="UniProtKB-KW"/>
</dbReference>
<dbReference type="OrthoDB" id="9785233at2"/>
<keyword evidence="6" id="KW-0969">Cilium</keyword>
<comment type="similarity">
    <text evidence="1">Belongs to the FlgD family.</text>
</comment>
<reference evidence="6" key="2">
    <citation type="submission" date="2020-09" db="EMBL/GenBank/DDBJ databases">
        <authorList>
            <person name="Sun Q."/>
            <person name="Zhou Y."/>
        </authorList>
    </citation>
    <scope>NUCLEOTIDE SEQUENCE</scope>
    <source>
        <strain evidence="6">CGMCC 1.12426</strain>
    </source>
</reference>
<evidence type="ECO:0000313" key="6">
    <source>
        <dbReference type="EMBL" id="GGB53839.1"/>
    </source>
</evidence>
<keyword evidence="7" id="KW-1185">Reference proteome</keyword>
<gene>
    <name evidence="6" type="primary">flgD</name>
    <name evidence="6" type="ORF">GCM10011316_27340</name>
</gene>
<keyword evidence="3" id="KW-1005">Bacterial flagellum biogenesis</keyword>
<dbReference type="Pfam" id="PF03963">
    <property type="entry name" value="FlgD"/>
    <property type="match status" value="1"/>
</dbReference>
<accession>A0A916TL32</accession>
<comment type="function">
    <text evidence="4">Required for flagellar hook formation. May act as a scaffolding protein.</text>
</comment>
<protein>
    <recommendedName>
        <fullName evidence="2">Basal-body rod modification protein FlgD</fullName>
    </recommendedName>
</protein>
<sequence length="143" mass="14976">MSVQSVTETAGTAGSTGARTAPTASQATSAAEKQMTVDYDTFLKLMLEQMKHQDPTSPVDSNEQLAQLASFSQLEQSINTNKNLEQMLVNMSFGQIDDLVGRTATDANGVSGTVTSVEIYSDGTLLGLESGEGILLGPGVKIS</sequence>
<evidence type="ECO:0000256" key="4">
    <source>
        <dbReference type="ARBA" id="ARBA00024746"/>
    </source>
</evidence>
<dbReference type="NCBIfam" id="NF004670">
    <property type="entry name" value="PRK06009.1"/>
    <property type="match status" value="1"/>
</dbReference>
<keyword evidence="6" id="KW-0966">Cell projection</keyword>
<dbReference type="Proteomes" id="UP000605148">
    <property type="component" value="Unassembled WGS sequence"/>
</dbReference>
<evidence type="ECO:0000313" key="7">
    <source>
        <dbReference type="Proteomes" id="UP000605148"/>
    </source>
</evidence>
<comment type="caution">
    <text evidence="6">The sequence shown here is derived from an EMBL/GenBank/DDBJ whole genome shotgun (WGS) entry which is preliminary data.</text>
</comment>
<evidence type="ECO:0000256" key="3">
    <source>
        <dbReference type="ARBA" id="ARBA00022795"/>
    </source>
</evidence>
<dbReference type="EMBL" id="BMFA01000008">
    <property type="protein sequence ID" value="GGB53839.1"/>
    <property type="molecule type" value="Genomic_DNA"/>
</dbReference>